<evidence type="ECO:0000313" key="1">
    <source>
        <dbReference type="EMBL" id="NVI49710.1"/>
    </source>
</evidence>
<evidence type="ECO:0000313" key="2">
    <source>
        <dbReference type="EMBL" id="WXC80440.1"/>
    </source>
</evidence>
<accession>A0A974A5U4</accession>
<reference evidence="2" key="3">
    <citation type="submission" date="2024-03" db="EMBL/GenBank/DDBJ databases">
        <authorList>
            <person name="Bromfield E.S.P."/>
            <person name="Cloutier S."/>
        </authorList>
    </citation>
    <scope>NUCLEOTIDE SEQUENCE</scope>
    <source>
        <strain evidence="2">5S5</strain>
    </source>
</reference>
<dbReference type="Proteomes" id="UP001432046">
    <property type="component" value="Chromosome"/>
</dbReference>
<keyword evidence="3" id="KW-1185">Reference proteome</keyword>
<reference evidence="2" key="2">
    <citation type="journal article" date="2021" name="Int. J. Syst. Evol. Microbiol.">
        <title>Bradyrhizobium septentrionale sp. nov. (sv. septentrionale) and Bradyrhizobium quebecense sp. nov. (sv. septentrionale) associated with legumes native to Canada possess rearranged symbiosis genes and numerous insertion sequences.</title>
        <authorList>
            <person name="Bromfield E.S.P."/>
            <person name="Cloutier S."/>
        </authorList>
    </citation>
    <scope>NUCLEOTIDE SEQUENCE</scope>
    <source>
        <strain evidence="2">5S5</strain>
    </source>
</reference>
<dbReference type="EMBL" id="JAAOLE020000001">
    <property type="protein sequence ID" value="NVI49710.1"/>
    <property type="molecule type" value="Genomic_DNA"/>
</dbReference>
<dbReference type="EMBL" id="CP147711">
    <property type="protein sequence ID" value="WXC80440.1"/>
    <property type="molecule type" value="Genomic_DNA"/>
</dbReference>
<proteinExistence type="predicted"/>
<name>A0A974A5U4_9BRAD</name>
<reference evidence="1" key="1">
    <citation type="submission" date="2020-06" db="EMBL/GenBank/DDBJ databases">
        <title>Whole Genome Sequence of Bradyrhizobium sp. Strain 1S1.</title>
        <authorList>
            <person name="Bromfield E.S.P."/>
            <person name="Cloutier S."/>
        </authorList>
    </citation>
    <scope>NUCLEOTIDE SEQUENCE [LARGE SCALE GENOMIC DNA]</scope>
    <source>
        <strain evidence="1">1S1</strain>
    </source>
</reference>
<sequence>MPISAADLSDGARNAVLAGMIKRASTRGFATPKLSFAHSDHPEDLQLCAPHRIALLRLNTLRRLIRPNDAGAKATATIKAPATIELPALDSVVTILGWRFLIYDRSDALEPIAAAHAVLTDHGDYRLAELNEGPYVTSSLNALQAPSVREAISSSIDDGNSCEPMLLLAPAIHFAGLWIRYQDSQKDFILPMDSNLLPAFRDVKPAQLLAVLFQASLAVPTDSASAG</sequence>
<dbReference type="RefSeq" id="WP_166213399.1">
    <property type="nucleotide sequence ID" value="NZ_CP088285.1"/>
</dbReference>
<gene>
    <name evidence="1" type="ORF">HAP48_044100</name>
    <name evidence="2" type="ORF">WDK88_01945</name>
</gene>
<organism evidence="1">
    <name type="scientific">Bradyrhizobium septentrionale</name>
    <dbReference type="NCBI Taxonomy" id="1404411"/>
    <lineage>
        <taxon>Bacteria</taxon>
        <taxon>Pseudomonadati</taxon>
        <taxon>Pseudomonadota</taxon>
        <taxon>Alphaproteobacteria</taxon>
        <taxon>Hyphomicrobiales</taxon>
        <taxon>Nitrobacteraceae</taxon>
        <taxon>Bradyrhizobium</taxon>
    </lineage>
</organism>
<evidence type="ECO:0000313" key="3">
    <source>
        <dbReference type="Proteomes" id="UP001432046"/>
    </source>
</evidence>
<dbReference type="AlphaFoldDB" id="A0A974A5U4"/>
<protein>
    <submittedName>
        <fullName evidence="1">Uncharacterized protein</fullName>
    </submittedName>
</protein>